<name>A0A916TNG9_9HYPH</name>
<organism evidence="2 3">
    <name type="scientific">Roseibium aquae</name>
    <dbReference type="NCBI Taxonomy" id="1323746"/>
    <lineage>
        <taxon>Bacteria</taxon>
        <taxon>Pseudomonadati</taxon>
        <taxon>Pseudomonadota</taxon>
        <taxon>Alphaproteobacteria</taxon>
        <taxon>Hyphomicrobiales</taxon>
        <taxon>Stappiaceae</taxon>
        <taxon>Roseibium</taxon>
    </lineage>
</organism>
<reference evidence="2" key="2">
    <citation type="submission" date="2020-09" db="EMBL/GenBank/DDBJ databases">
        <authorList>
            <person name="Sun Q."/>
            <person name="Zhou Y."/>
        </authorList>
    </citation>
    <scope>NUCLEOTIDE SEQUENCE</scope>
    <source>
        <strain evidence="2">CGMCC 1.12426</strain>
    </source>
</reference>
<evidence type="ECO:0000313" key="2">
    <source>
        <dbReference type="EMBL" id="GGB61327.1"/>
    </source>
</evidence>
<dbReference type="CDD" id="cd01635">
    <property type="entry name" value="Glycosyltransferase_GTB-type"/>
    <property type="match status" value="1"/>
</dbReference>
<comment type="caution">
    <text evidence="2">The sequence shown here is derived from an EMBL/GenBank/DDBJ whole genome shotgun (WGS) entry which is preliminary data.</text>
</comment>
<dbReference type="Gene3D" id="3.40.50.2000">
    <property type="entry name" value="Glycogen Phosphorylase B"/>
    <property type="match status" value="1"/>
</dbReference>
<dbReference type="Proteomes" id="UP000605148">
    <property type="component" value="Unassembled WGS sequence"/>
</dbReference>
<evidence type="ECO:0000313" key="3">
    <source>
        <dbReference type="Proteomes" id="UP000605148"/>
    </source>
</evidence>
<keyword evidence="1" id="KW-0812">Transmembrane</keyword>
<reference evidence="2" key="1">
    <citation type="journal article" date="2014" name="Int. J. Syst. Evol. Microbiol.">
        <title>Complete genome sequence of Corynebacterium casei LMG S-19264T (=DSM 44701T), isolated from a smear-ripened cheese.</title>
        <authorList>
            <consortium name="US DOE Joint Genome Institute (JGI-PGF)"/>
            <person name="Walter F."/>
            <person name="Albersmeier A."/>
            <person name="Kalinowski J."/>
            <person name="Ruckert C."/>
        </authorList>
    </citation>
    <scope>NUCLEOTIDE SEQUENCE</scope>
    <source>
        <strain evidence="2">CGMCC 1.12426</strain>
    </source>
</reference>
<keyword evidence="3" id="KW-1185">Reference proteome</keyword>
<dbReference type="AlphaFoldDB" id="A0A916TNG9"/>
<keyword evidence="1" id="KW-0472">Membrane</keyword>
<evidence type="ECO:0008006" key="4">
    <source>
        <dbReference type="Google" id="ProtNLM"/>
    </source>
</evidence>
<dbReference type="OrthoDB" id="8433393at2"/>
<keyword evidence="1" id="KW-1133">Transmembrane helix</keyword>
<proteinExistence type="predicted"/>
<sequence length="654" mass="74718">MRKKLILIDSSLKGPGGHYFEYDKRVLDAANRLGYDTVTLAHSDYSGDHSYEVLPTFSKDYWDNFRFYNKRYFGGAPVAPKLSILFTKAKRVGSYLYRRIVFSKIGLAIERIKGRDFFLLLTGPKAFVETKSLIDSNRSQLLVAWFLRAGWDVYEHVFLRPHGAHLKKYFFGVLAIIFLPIIMLSIIPYSLLRIGLLIRENRKKTPPIAFCKELEKALLTIDVDENTIFFVPNATTAEIEALIYLRQKKSEVMKCRWALLFRRPFFTGYPSTYAGQVNDLIGFRNDMGRLAVLCPDIKVTFFTDTHELSDQYNYIGIYKFYTLPVPVDVVDDVAVKDSHQKYIVSYLGDAREEKGFHYLKSIVECINGNNSLSKSVEFLFQSNFNFPGGDELSRHAKHDLENLVFENVSLIEGPVDSEVYSKYLDMSSMLVMPYSPADYFARSSGVFMEALSRGLPVVVPAGSWMSNVVEHHRRSVIDEQLRNNSPLQSIVLTQDMTSSGVLENVSGSNYFSLDFGFLSDIKNPVRIRIKLYNKFDIEIYRTQMSYLPIDSQVLSLFEIPPSEKLAWEVEILGDVIHPKFSFMKASLYYSDAGLHIDSGVIMYDGPEQLPKAVCSGLLEYERHKKAMELLSVEHRHRYDPDNLIGILDSAISAA</sequence>
<evidence type="ECO:0000256" key="1">
    <source>
        <dbReference type="SAM" id="Phobius"/>
    </source>
</evidence>
<dbReference type="SUPFAM" id="SSF53756">
    <property type="entry name" value="UDP-Glycosyltransferase/glycogen phosphorylase"/>
    <property type="match status" value="2"/>
</dbReference>
<gene>
    <name evidence="2" type="ORF">GCM10011316_36650</name>
</gene>
<dbReference type="RefSeq" id="WP_150497598.1">
    <property type="nucleotide sequence ID" value="NZ_BMFA01000014.1"/>
</dbReference>
<dbReference type="EMBL" id="BMFA01000014">
    <property type="protein sequence ID" value="GGB61327.1"/>
    <property type="molecule type" value="Genomic_DNA"/>
</dbReference>
<protein>
    <recommendedName>
        <fullName evidence="4">Glycosyltransferase involved in cell wall biosynthesis</fullName>
    </recommendedName>
</protein>
<feature type="transmembrane region" description="Helical" evidence="1">
    <location>
        <begin position="169"/>
        <end position="192"/>
    </location>
</feature>
<accession>A0A916TNG9</accession>